<feature type="region of interest" description="Disordered" evidence="1">
    <location>
        <begin position="103"/>
        <end position="129"/>
    </location>
</feature>
<proteinExistence type="predicted"/>
<gene>
    <name evidence="2" type="ORF">PXEA_LOCUS34204</name>
</gene>
<sequence>MIPCSDDVRHTTDKSLAPFHRNRRRLPRKQPQHESYSKANRQLVKRDPPSSSGGIDLGISSPNTFTRNGKSFSDDVCHCTDESFAQFHRRCRTVSRRLLRTIQQSSLRDNPPSVSGQITSQIPSNQLSL</sequence>
<protein>
    <submittedName>
        <fullName evidence="2">Uncharacterized protein</fullName>
    </submittedName>
</protein>
<feature type="compositionally biased region" description="Low complexity" evidence="1">
    <location>
        <begin position="49"/>
        <end position="62"/>
    </location>
</feature>
<organism evidence="2 3">
    <name type="scientific">Protopolystoma xenopodis</name>
    <dbReference type="NCBI Taxonomy" id="117903"/>
    <lineage>
        <taxon>Eukaryota</taxon>
        <taxon>Metazoa</taxon>
        <taxon>Spiralia</taxon>
        <taxon>Lophotrochozoa</taxon>
        <taxon>Platyhelminthes</taxon>
        <taxon>Monogenea</taxon>
        <taxon>Polyopisthocotylea</taxon>
        <taxon>Polystomatidea</taxon>
        <taxon>Polystomatidae</taxon>
        <taxon>Protopolystoma</taxon>
    </lineage>
</organism>
<name>A0A3S5BUM7_9PLAT</name>
<dbReference type="EMBL" id="CAAALY010266347">
    <property type="protein sequence ID" value="VEL40764.1"/>
    <property type="molecule type" value="Genomic_DNA"/>
</dbReference>
<evidence type="ECO:0000313" key="3">
    <source>
        <dbReference type="Proteomes" id="UP000784294"/>
    </source>
</evidence>
<feature type="compositionally biased region" description="Basic and acidic residues" evidence="1">
    <location>
        <begin position="1"/>
        <end position="13"/>
    </location>
</feature>
<dbReference type="AlphaFoldDB" id="A0A3S5BUM7"/>
<keyword evidence="3" id="KW-1185">Reference proteome</keyword>
<reference evidence="2" key="1">
    <citation type="submission" date="2018-11" db="EMBL/GenBank/DDBJ databases">
        <authorList>
            <consortium name="Pathogen Informatics"/>
        </authorList>
    </citation>
    <scope>NUCLEOTIDE SEQUENCE</scope>
</reference>
<feature type="region of interest" description="Disordered" evidence="1">
    <location>
        <begin position="1"/>
        <end position="63"/>
    </location>
</feature>
<dbReference type="Proteomes" id="UP000784294">
    <property type="component" value="Unassembled WGS sequence"/>
</dbReference>
<comment type="caution">
    <text evidence="2">The sequence shown here is derived from an EMBL/GenBank/DDBJ whole genome shotgun (WGS) entry which is preliminary data.</text>
</comment>
<evidence type="ECO:0000313" key="2">
    <source>
        <dbReference type="EMBL" id="VEL40764.1"/>
    </source>
</evidence>
<feature type="compositionally biased region" description="Basic residues" evidence="1">
    <location>
        <begin position="20"/>
        <end position="30"/>
    </location>
</feature>
<evidence type="ECO:0000256" key="1">
    <source>
        <dbReference type="SAM" id="MobiDB-lite"/>
    </source>
</evidence>
<accession>A0A3S5BUM7</accession>